<organism evidence="2 3">
    <name type="scientific">Trichonephila clavipes</name>
    <name type="common">Golden silk orbweaver</name>
    <name type="synonym">Nephila clavipes</name>
    <dbReference type="NCBI Taxonomy" id="2585209"/>
    <lineage>
        <taxon>Eukaryota</taxon>
        <taxon>Metazoa</taxon>
        <taxon>Ecdysozoa</taxon>
        <taxon>Arthropoda</taxon>
        <taxon>Chelicerata</taxon>
        <taxon>Arachnida</taxon>
        <taxon>Araneae</taxon>
        <taxon>Araneomorphae</taxon>
        <taxon>Entelegynae</taxon>
        <taxon>Araneoidea</taxon>
        <taxon>Nephilidae</taxon>
        <taxon>Trichonephila</taxon>
    </lineage>
</organism>
<dbReference type="Proteomes" id="UP000887159">
    <property type="component" value="Unassembled WGS sequence"/>
</dbReference>
<reference evidence="2" key="1">
    <citation type="submission" date="2020-08" db="EMBL/GenBank/DDBJ databases">
        <title>Multicomponent nature underlies the extraordinary mechanical properties of spider dragline silk.</title>
        <authorList>
            <person name="Kono N."/>
            <person name="Nakamura H."/>
            <person name="Mori M."/>
            <person name="Yoshida Y."/>
            <person name="Ohtoshi R."/>
            <person name="Malay A.D."/>
            <person name="Moran D.A.P."/>
            <person name="Tomita M."/>
            <person name="Numata K."/>
            <person name="Arakawa K."/>
        </authorList>
    </citation>
    <scope>NUCLEOTIDE SEQUENCE</scope>
</reference>
<evidence type="ECO:0000256" key="1">
    <source>
        <dbReference type="SAM" id="MobiDB-lite"/>
    </source>
</evidence>
<dbReference type="AlphaFoldDB" id="A0A8X6VVN9"/>
<dbReference type="EMBL" id="BMAU01021363">
    <property type="protein sequence ID" value="GFY23260.1"/>
    <property type="molecule type" value="Genomic_DNA"/>
</dbReference>
<gene>
    <name evidence="2" type="ORF">TNCV_3939561</name>
</gene>
<evidence type="ECO:0000313" key="3">
    <source>
        <dbReference type="Proteomes" id="UP000887159"/>
    </source>
</evidence>
<sequence length="76" mass="8256">MGNGLITKAGTIGTGPPNLGKKNNNVSTLSIDKFNTDQLLYTMRCSPVREGRGNHEAPTQVLRGQRSNSIVPQKYN</sequence>
<feature type="region of interest" description="Disordered" evidence="1">
    <location>
        <begin position="47"/>
        <end position="76"/>
    </location>
</feature>
<evidence type="ECO:0000313" key="2">
    <source>
        <dbReference type="EMBL" id="GFY23260.1"/>
    </source>
</evidence>
<accession>A0A8X6VVN9</accession>
<keyword evidence="3" id="KW-1185">Reference proteome</keyword>
<comment type="caution">
    <text evidence="2">The sequence shown here is derived from an EMBL/GenBank/DDBJ whole genome shotgun (WGS) entry which is preliminary data.</text>
</comment>
<feature type="region of interest" description="Disordered" evidence="1">
    <location>
        <begin position="1"/>
        <end position="24"/>
    </location>
</feature>
<proteinExistence type="predicted"/>
<protein>
    <submittedName>
        <fullName evidence="2">Uncharacterized protein</fullName>
    </submittedName>
</protein>
<name>A0A8X6VVN9_TRICX</name>
<feature type="compositionally biased region" description="Polar residues" evidence="1">
    <location>
        <begin position="65"/>
        <end position="76"/>
    </location>
</feature>